<proteinExistence type="predicted"/>
<organism evidence="2 3">
    <name type="scientific">Tissierella carlieri</name>
    <dbReference type="NCBI Taxonomy" id="689904"/>
    <lineage>
        <taxon>Bacteria</taxon>
        <taxon>Bacillati</taxon>
        <taxon>Bacillota</taxon>
        <taxon>Tissierellia</taxon>
        <taxon>Tissierellales</taxon>
        <taxon>Tissierellaceae</taxon>
        <taxon>Tissierella</taxon>
    </lineage>
</organism>
<accession>A0ABT1SHB8</accession>
<dbReference type="PANTHER" id="PTHR32060:SF22">
    <property type="entry name" value="CARBOXYL-TERMINAL-PROCESSING PEPTIDASE 3, CHLOROPLASTIC"/>
    <property type="match status" value="1"/>
</dbReference>
<name>A0ABT1SHB8_9FIRM</name>
<dbReference type="SUPFAM" id="SSF52096">
    <property type="entry name" value="ClpP/crotonase"/>
    <property type="match status" value="1"/>
</dbReference>
<feature type="domain" description="Tail specific protease" evidence="1">
    <location>
        <begin position="72"/>
        <end position="264"/>
    </location>
</feature>
<dbReference type="PANTHER" id="PTHR32060">
    <property type="entry name" value="TAIL-SPECIFIC PROTEASE"/>
    <property type="match status" value="1"/>
</dbReference>
<evidence type="ECO:0000313" key="2">
    <source>
        <dbReference type="EMBL" id="MCQ4925799.1"/>
    </source>
</evidence>
<dbReference type="RefSeq" id="WP_256313135.1">
    <property type="nucleotide sequence ID" value="NZ_JANGAC010000032.1"/>
</dbReference>
<comment type="caution">
    <text evidence="2">The sequence shown here is derived from an EMBL/GenBank/DDBJ whole genome shotgun (WGS) entry which is preliminary data.</text>
</comment>
<dbReference type="Gene3D" id="3.90.226.10">
    <property type="entry name" value="2-enoyl-CoA Hydratase, Chain A, domain 1"/>
    <property type="match status" value="1"/>
</dbReference>
<evidence type="ECO:0000313" key="3">
    <source>
        <dbReference type="Proteomes" id="UP001524478"/>
    </source>
</evidence>
<keyword evidence="3" id="KW-1185">Reference proteome</keyword>
<dbReference type="Pfam" id="PF03572">
    <property type="entry name" value="Peptidase_S41"/>
    <property type="match status" value="1"/>
</dbReference>
<evidence type="ECO:0000259" key="1">
    <source>
        <dbReference type="Pfam" id="PF03572"/>
    </source>
</evidence>
<sequence length="283" mass="32626">MVYKLGILSDTNDVSIPLQLLLESNGHTRKENVSLFEYLPVHKNKTNSYRYYEIDNIPILEVNCLCRVTPEDNTIEDFIEDSKKLKEKDNIIIDLRNNNGGSIINMEKWYEGFTGTKLRKDIIESGLYTNTSISLSKDKFESKENEPDDVKDKCLEKISSYEDEKYYPGWSPIEYEDFRPVENKANIFILVDKNTSSAAEFFTYYLKKLDNVTIVGTNTNGCMLTGNCNSTYLPNSNIPINISHKIYLNKDFTNIDGLGLSPDLWIKPEQSLDRIVKYIDNNM</sequence>
<reference evidence="2 3" key="1">
    <citation type="submission" date="2022-06" db="EMBL/GenBank/DDBJ databases">
        <title>Isolation of gut microbiota from human fecal samples.</title>
        <authorList>
            <person name="Pamer E.G."/>
            <person name="Barat B."/>
            <person name="Waligurski E."/>
            <person name="Medina S."/>
            <person name="Paddock L."/>
            <person name="Mostad J."/>
        </authorList>
    </citation>
    <scope>NUCLEOTIDE SEQUENCE [LARGE SCALE GENOMIC DNA]</scope>
    <source>
        <strain evidence="2 3">DFI.7.95</strain>
    </source>
</reference>
<protein>
    <submittedName>
        <fullName evidence="2">S41 family peptidase</fullName>
    </submittedName>
</protein>
<dbReference type="InterPro" id="IPR005151">
    <property type="entry name" value="Tail-specific_protease"/>
</dbReference>
<dbReference type="Proteomes" id="UP001524478">
    <property type="component" value="Unassembled WGS sequence"/>
</dbReference>
<dbReference type="EMBL" id="JANGAC010000032">
    <property type="protein sequence ID" value="MCQ4925799.1"/>
    <property type="molecule type" value="Genomic_DNA"/>
</dbReference>
<gene>
    <name evidence="2" type="ORF">NE686_22090</name>
</gene>
<dbReference type="InterPro" id="IPR029045">
    <property type="entry name" value="ClpP/crotonase-like_dom_sf"/>
</dbReference>